<organism evidence="1 2">
    <name type="scientific">Peronosclerospora sorghi</name>
    <dbReference type="NCBI Taxonomy" id="230839"/>
    <lineage>
        <taxon>Eukaryota</taxon>
        <taxon>Sar</taxon>
        <taxon>Stramenopiles</taxon>
        <taxon>Oomycota</taxon>
        <taxon>Peronosporomycetes</taxon>
        <taxon>Peronosporales</taxon>
        <taxon>Peronosporaceae</taxon>
        <taxon>Peronosclerospora</taxon>
    </lineage>
</organism>
<accession>A0ACC0VSQ9</accession>
<dbReference type="Proteomes" id="UP001163321">
    <property type="component" value="Chromosome 7"/>
</dbReference>
<sequence length="362" mass="40848">MNVPTRSSNSVIVSSMKAMSNTMSAPGVNASTLLQHLVYTMVTQHWFIFLLEVFHQRFQHFRPRYFVTERRLFQQVVGTVMHTILRIGERMFDVEPFVADQTCREMKRSLMRRFLEESLRTIVKRVSVQGLMIVNVPAGIHAGEVVVEKDNLGGNSFVAARFGLFLRQLGMGNILQQITNLIFVKLSDNSDDKKIIAEYDKADKIVKNIRCDGVSFVDSSSIEVGKRYRISMHKEIAEFTVIELKKELKWKADVEGLKGLEEDLAALLLRLATVPKWVTTIVALNVKENAGITVQAVTYKHTVYISPYKETKHVCHSHTNAANKSSPRLAGPCNKNGTISFSPEPELNSNTPCEAVYHESCT</sequence>
<protein>
    <submittedName>
        <fullName evidence="1">Uncharacterized protein</fullName>
    </submittedName>
</protein>
<reference evidence="1 2" key="1">
    <citation type="journal article" date="2022" name="bioRxiv">
        <title>The genome of the oomycete Peronosclerospora sorghi, a cosmopolitan pathogen of maize and sorghum, is inflated with dispersed pseudogenes.</title>
        <authorList>
            <person name="Fletcher K."/>
            <person name="Martin F."/>
            <person name="Isakeit T."/>
            <person name="Cavanaugh K."/>
            <person name="Magill C."/>
            <person name="Michelmore R."/>
        </authorList>
    </citation>
    <scope>NUCLEOTIDE SEQUENCE [LARGE SCALE GENOMIC DNA]</scope>
    <source>
        <strain evidence="1">P6</strain>
    </source>
</reference>
<gene>
    <name evidence="1" type="ORF">PsorP6_015179</name>
</gene>
<dbReference type="EMBL" id="CM047586">
    <property type="protein sequence ID" value="KAI9909131.1"/>
    <property type="molecule type" value="Genomic_DNA"/>
</dbReference>
<proteinExistence type="predicted"/>
<name>A0ACC0VSQ9_9STRA</name>
<comment type="caution">
    <text evidence="1">The sequence shown here is derived from an EMBL/GenBank/DDBJ whole genome shotgun (WGS) entry which is preliminary data.</text>
</comment>
<evidence type="ECO:0000313" key="1">
    <source>
        <dbReference type="EMBL" id="KAI9909131.1"/>
    </source>
</evidence>
<evidence type="ECO:0000313" key="2">
    <source>
        <dbReference type="Proteomes" id="UP001163321"/>
    </source>
</evidence>
<keyword evidence="2" id="KW-1185">Reference proteome</keyword>